<feature type="region of interest" description="Disordered" evidence="1">
    <location>
        <begin position="108"/>
        <end position="146"/>
    </location>
</feature>
<dbReference type="AlphaFoldDB" id="A0A1H8YND1"/>
<reference evidence="4" key="1">
    <citation type="submission" date="2016-10" db="EMBL/GenBank/DDBJ databases">
        <authorList>
            <person name="Varghese N."/>
            <person name="Submissions S."/>
        </authorList>
    </citation>
    <scope>NUCLEOTIDE SEQUENCE [LARGE SCALE GENOMIC DNA]</scope>
    <source>
        <strain evidence="4">DSM 44993</strain>
    </source>
</reference>
<dbReference type="Proteomes" id="UP000198582">
    <property type="component" value="Unassembled WGS sequence"/>
</dbReference>
<keyword evidence="4" id="KW-1185">Reference proteome</keyword>
<evidence type="ECO:0000256" key="2">
    <source>
        <dbReference type="SAM" id="Phobius"/>
    </source>
</evidence>
<dbReference type="RefSeq" id="WP_342744073.1">
    <property type="nucleotide sequence ID" value="NZ_FOEF01000023.1"/>
</dbReference>
<dbReference type="EMBL" id="FOEF01000023">
    <property type="protein sequence ID" value="SEP52878.1"/>
    <property type="molecule type" value="Genomic_DNA"/>
</dbReference>
<dbReference type="NCBIfam" id="NF041390">
    <property type="entry name" value="TadE_Rv3655c"/>
    <property type="match status" value="1"/>
</dbReference>
<dbReference type="STRING" id="394193.SAMN04489732_1232"/>
<feature type="transmembrane region" description="Helical" evidence="2">
    <location>
        <begin position="15"/>
        <end position="37"/>
    </location>
</feature>
<name>A0A1H8YND1_9PSEU</name>
<evidence type="ECO:0000313" key="4">
    <source>
        <dbReference type="Proteomes" id="UP000198582"/>
    </source>
</evidence>
<keyword evidence="2" id="KW-1133">Transmembrane helix</keyword>
<organism evidence="3 4">
    <name type="scientific">Amycolatopsis saalfeldensis</name>
    <dbReference type="NCBI Taxonomy" id="394193"/>
    <lineage>
        <taxon>Bacteria</taxon>
        <taxon>Bacillati</taxon>
        <taxon>Actinomycetota</taxon>
        <taxon>Actinomycetes</taxon>
        <taxon>Pseudonocardiales</taxon>
        <taxon>Pseudonocardiaceae</taxon>
        <taxon>Amycolatopsis</taxon>
    </lineage>
</organism>
<accession>A0A1H8YND1</accession>
<evidence type="ECO:0000313" key="3">
    <source>
        <dbReference type="EMBL" id="SEP52878.1"/>
    </source>
</evidence>
<evidence type="ECO:0000256" key="1">
    <source>
        <dbReference type="SAM" id="MobiDB-lite"/>
    </source>
</evidence>
<evidence type="ECO:0008006" key="5">
    <source>
        <dbReference type="Google" id="ProtNLM"/>
    </source>
</evidence>
<sequence>MPGRRRDGGFVTVEAAISLGALTAVLAMLMAGIGALSGHIRCLDAAREAARLTAAGQPGAAEAVVQTIAPHGAKLALRRSGDGITAEVTTDALAGFLPGIHLGGAAFAIAEPGTDPTDQPASAPSPATQSSHAPAIPPSDEEGGPT</sequence>
<gene>
    <name evidence="3" type="ORF">SAMN04489732_1232</name>
</gene>
<keyword evidence="2" id="KW-0472">Membrane</keyword>
<proteinExistence type="predicted"/>
<protein>
    <recommendedName>
        <fullName evidence="5">TadE-like protein</fullName>
    </recommendedName>
</protein>
<dbReference type="InterPro" id="IPR049790">
    <property type="entry name" value="Rv3655c/TadE"/>
</dbReference>
<feature type="compositionally biased region" description="Low complexity" evidence="1">
    <location>
        <begin position="115"/>
        <end position="134"/>
    </location>
</feature>
<keyword evidence="2" id="KW-0812">Transmembrane</keyword>